<gene>
    <name evidence="1" type="ORF">Cci01nite_61120</name>
</gene>
<proteinExistence type="predicted"/>
<accession>A0A8J3KLR3</accession>
<sequence>MNSDAISDLLGWFVGLDDLRRAPTNESALLDLGWVEVRANDVAGWKEWRRGTESGYSSAFEDVRAFEVVLKILWPEEGANFGSLYELFEAEYAGLVASVEGRVGASTYSSEFDERPVPMPGQFDRATVWRSDRGTVVVSFQHEDKEAPLRMSLWLLTGR</sequence>
<name>A0A8J3KLR3_9ACTN</name>
<keyword evidence="2" id="KW-1185">Reference proteome</keyword>
<reference evidence="1 2" key="1">
    <citation type="submission" date="2021-01" db="EMBL/GenBank/DDBJ databases">
        <title>Whole genome shotgun sequence of Catellatospora citrea NBRC 14495.</title>
        <authorList>
            <person name="Komaki H."/>
            <person name="Tamura T."/>
        </authorList>
    </citation>
    <scope>NUCLEOTIDE SEQUENCE [LARGE SCALE GENOMIC DNA]</scope>
    <source>
        <strain evidence="1 2">NBRC 14495</strain>
    </source>
</reference>
<dbReference type="EMBL" id="BONH01000034">
    <property type="protein sequence ID" value="GIG01019.1"/>
    <property type="molecule type" value="Genomic_DNA"/>
</dbReference>
<comment type="caution">
    <text evidence="1">The sequence shown here is derived from an EMBL/GenBank/DDBJ whole genome shotgun (WGS) entry which is preliminary data.</text>
</comment>
<dbReference type="AlphaFoldDB" id="A0A8J3KLR3"/>
<evidence type="ECO:0000313" key="2">
    <source>
        <dbReference type="Proteomes" id="UP000659904"/>
    </source>
</evidence>
<evidence type="ECO:0000313" key="1">
    <source>
        <dbReference type="EMBL" id="GIG01019.1"/>
    </source>
</evidence>
<protein>
    <submittedName>
        <fullName evidence="1">Uncharacterized protein</fullName>
    </submittedName>
</protein>
<organism evidence="1 2">
    <name type="scientific">Catellatospora citrea</name>
    <dbReference type="NCBI Taxonomy" id="53366"/>
    <lineage>
        <taxon>Bacteria</taxon>
        <taxon>Bacillati</taxon>
        <taxon>Actinomycetota</taxon>
        <taxon>Actinomycetes</taxon>
        <taxon>Micromonosporales</taxon>
        <taxon>Micromonosporaceae</taxon>
        <taxon>Catellatospora</taxon>
    </lineage>
</organism>
<dbReference type="Proteomes" id="UP000659904">
    <property type="component" value="Unassembled WGS sequence"/>
</dbReference>
<dbReference type="RefSeq" id="WP_147432710.1">
    <property type="nucleotide sequence ID" value="NZ_BONH01000034.1"/>
</dbReference>